<keyword evidence="2 5" id="KW-0349">Heme</keyword>
<dbReference type="Pfam" id="PF00042">
    <property type="entry name" value="Globin"/>
    <property type="match status" value="1"/>
</dbReference>
<keyword evidence="8" id="KW-1185">Reference proteome</keyword>
<evidence type="ECO:0000313" key="7">
    <source>
        <dbReference type="EMBL" id="OON21293.1"/>
    </source>
</evidence>
<dbReference type="InterPro" id="IPR000971">
    <property type="entry name" value="Globin"/>
</dbReference>
<keyword evidence="4" id="KW-0408">Iron</keyword>
<dbReference type="Gene3D" id="1.10.490.10">
    <property type="entry name" value="Globins"/>
    <property type="match status" value="1"/>
</dbReference>
<evidence type="ECO:0000256" key="3">
    <source>
        <dbReference type="ARBA" id="ARBA00022723"/>
    </source>
</evidence>
<keyword evidence="1 5" id="KW-0813">Transport</keyword>
<evidence type="ECO:0000256" key="2">
    <source>
        <dbReference type="ARBA" id="ARBA00022617"/>
    </source>
</evidence>
<feature type="domain" description="Globin" evidence="6">
    <location>
        <begin position="3"/>
        <end position="178"/>
    </location>
</feature>
<dbReference type="InterPro" id="IPR044399">
    <property type="entry name" value="Mb-like_M"/>
</dbReference>
<dbReference type="GO" id="GO:0005344">
    <property type="term" value="F:oxygen carrier activity"/>
    <property type="evidence" value="ECO:0007669"/>
    <property type="project" value="UniProtKB-KW"/>
</dbReference>
<dbReference type="InterPro" id="IPR012292">
    <property type="entry name" value="Globin/Proto"/>
</dbReference>
<protein>
    <submittedName>
        <fullName evidence="7">Globin</fullName>
    </submittedName>
</protein>
<dbReference type="PROSITE" id="PS01033">
    <property type="entry name" value="GLOBIN"/>
    <property type="match status" value="1"/>
</dbReference>
<organism evidence="7 8">
    <name type="scientific">Opisthorchis viverrini</name>
    <name type="common">Southeast Asian liver fluke</name>
    <dbReference type="NCBI Taxonomy" id="6198"/>
    <lineage>
        <taxon>Eukaryota</taxon>
        <taxon>Metazoa</taxon>
        <taxon>Spiralia</taxon>
        <taxon>Lophotrochozoa</taxon>
        <taxon>Platyhelminthes</taxon>
        <taxon>Trematoda</taxon>
        <taxon>Digenea</taxon>
        <taxon>Opisthorchiida</taxon>
        <taxon>Opisthorchiata</taxon>
        <taxon>Opisthorchiidae</taxon>
        <taxon>Opisthorchis</taxon>
    </lineage>
</organism>
<dbReference type="GO" id="GO:0019825">
    <property type="term" value="F:oxygen binding"/>
    <property type="evidence" value="ECO:0007669"/>
    <property type="project" value="InterPro"/>
</dbReference>
<dbReference type="InterPro" id="IPR009050">
    <property type="entry name" value="Globin-like_sf"/>
</dbReference>
<keyword evidence="3" id="KW-0479">Metal-binding</keyword>
<accession>A0A1S8X4B3</accession>
<keyword evidence="5" id="KW-0561">Oxygen transport</keyword>
<dbReference type="Proteomes" id="UP000243686">
    <property type="component" value="Unassembled WGS sequence"/>
</dbReference>
<evidence type="ECO:0000313" key="8">
    <source>
        <dbReference type="Proteomes" id="UP000243686"/>
    </source>
</evidence>
<evidence type="ECO:0000256" key="1">
    <source>
        <dbReference type="ARBA" id="ARBA00022448"/>
    </source>
</evidence>
<gene>
    <name evidence="7" type="ORF">X801_02811</name>
</gene>
<evidence type="ECO:0000256" key="4">
    <source>
        <dbReference type="ARBA" id="ARBA00023004"/>
    </source>
</evidence>
<dbReference type="AlphaFoldDB" id="A0A1S8X4B3"/>
<dbReference type="GO" id="GO:0020037">
    <property type="term" value="F:heme binding"/>
    <property type="evidence" value="ECO:0007669"/>
    <property type="project" value="InterPro"/>
</dbReference>
<proteinExistence type="inferred from homology"/>
<dbReference type="SUPFAM" id="SSF46458">
    <property type="entry name" value="Globin-like"/>
    <property type="match status" value="1"/>
</dbReference>
<sequence>MAPLTQSQIAGIHKELLPILSNDEAKTSFGVGAYKAFLGAHPEYIQYFSKLNGLTIDNVFESEGIKYYGRTLVDEIVKMLTAGADDEKLKQVLHDSGKAHTARNIDNATFMVSKLFMFLKRVSEMRLARGLYGPFPIFAQSGLPVFVDYFNKSLTVPENQTAMEAFLNHVFPNISKDL</sequence>
<dbReference type="GO" id="GO:0046872">
    <property type="term" value="F:metal ion binding"/>
    <property type="evidence" value="ECO:0007669"/>
    <property type="project" value="UniProtKB-KW"/>
</dbReference>
<dbReference type="CDD" id="cd01040">
    <property type="entry name" value="Mb-like"/>
    <property type="match status" value="1"/>
</dbReference>
<reference evidence="7 8" key="1">
    <citation type="submission" date="2015-03" db="EMBL/GenBank/DDBJ databases">
        <title>Draft genome of the nematode, Opisthorchis viverrini.</title>
        <authorList>
            <person name="Mitreva M."/>
        </authorList>
    </citation>
    <scope>NUCLEOTIDE SEQUENCE [LARGE SCALE GENOMIC DNA]</scope>
    <source>
        <strain evidence="7">Khon Kaen</strain>
    </source>
</reference>
<name>A0A1S8X4B3_OPIVI</name>
<evidence type="ECO:0000256" key="5">
    <source>
        <dbReference type="RuleBase" id="RU000356"/>
    </source>
</evidence>
<comment type="similarity">
    <text evidence="5">Belongs to the globin family.</text>
</comment>
<evidence type="ECO:0000259" key="6">
    <source>
        <dbReference type="PROSITE" id="PS01033"/>
    </source>
</evidence>
<dbReference type="EMBL" id="KV892192">
    <property type="protein sequence ID" value="OON21293.1"/>
    <property type="molecule type" value="Genomic_DNA"/>
</dbReference>